<sequence length="98" mass="10733">MSKENIDEALEKWGEKAGVAELPTNFTICGCKGTVITTEDGKRHIELECKGKKDRDDVAAIFEEEVVLRVNPRVVLDDNPPAAPAAPELDTRLNPSES</sequence>
<reference evidence="2" key="1">
    <citation type="journal article" date="2014" name="Front. Microbiol.">
        <title>High frequency of phylogenetically diverse reductive dehalogenase-homologous genes in deep subseafloor sedimentary metagenomes.</title>
        <authorList>
            <person name="Kawai M."/>
            <person name="Futagami T."/>
            <person name="Toyoda A."/>
            <person name="Takaki Y."/>
            <person name="Nishi S."/>
            <person name="Hori S."/>
            <person name="Arai W."/>
            <person name="Tsubouchi T."/>
            <person name="Morono Y."/>
            <person name="Uchiyama I."/>
            <person name="Ito T."/>
            <person name="Fujiyama A."/>
            <person name="Inagaki F."/>
            <person name="Takami H."/>
        </authorList>
    </citation>
    <scope>NUCLEOTIDE SEQUENCE</scope>
    <source>
        <strain evidence="2">Expedition CK06-06</strain>
    </source>
</reference>
<accession>X1KGU1</accession>
<protein>
    <submittedName>
        <fullName evidence="2">Uncharacterized protein</fullName>
    </submittedName>
</protein>
<comment type="caution">
    <text evidence="2">The sequence shown here is derived from an EMBL/GenBank/DDBJ whole genome shotgun (WGS) entry which is preliminary data.</text>
</comment>
<feature type="region of interest" description="Disordered" evidence="1">
    <location>
        <begin position="77"/>
        <end position="98"/>
    </location>
</feature>
<proteinExistence type="predicted"/>
<dbReference type="EMBL" id="BARV01012652">
    <property type="protein sequence ID" value="GAI06257.1"/>
    <property type="molecule type" value="Genomic_DNA"/>
</dbReference>
<dbReference type="AlphaFoldDB" id="X1KGU1"/>
<gene>
    <name evidence="2" type="ORF">S06H3_23320</name>
</gene>
<evidence type="ECO:0000256" key="1">
    <source>
        <dbReference type="SAM" id="MobiDB-lite"/>
    </source>
</evidence>
<name>X1KGU1_9ZZZZ</name>
<organism evidence="2">
    <name type="scientific">marine sediment metagenome</name>
    <dbReference type="NCBI Taxonomy" id="412755"/>
    <lineage>
        <taxon>unclassified sequences</taxon>
        <taxon>metagenomes</taxon>
        <taxon>ecological metagenomes</taxon>
    </lineage>
</organism>
<evidence type="ECO:0000313" key="2">
    <source>
        <dbReference type="EMBL" id="GAI06257.1"/>
    </source>
</evidence>